<evidence type="ECO:0000313" key="3">
    <source>
        <dbReference type="Proteomes" id="UP000838672"/>
    </source>
</evidence>
<reference evidence="2" key="1">
    <citation type="submission" date="2021-11" db="EMBL/GenBank/DDBJ databases">
        <authorList>
            <person name="Rodrigo-Torres L."/>
            <person name="Arahal R. D."/>
            <person name="Lucena T."/>
        </authorList>
    </citation>
    <scope>NUCLEOTIDE SEQUENCE</scope>
    <source>
        <strain evidence="2">CECT 7929</strain>
    </source>
</reference>
<protein>
    <recommendedName>
        <fullName evidence="1">Chalcone isomerase domain-containing protein</fullName>
    </recommendedName>
</protein>
<keyword evidence="3" id="KW-1185">Reference proteome</keyword>
<gene>
    <name evidence="2" type="ORF">VST7929_02867</name>
</gene>
<sequence length="208" mass="23494">MHFPRNKGGVVLGLALLMLWMPIPEAMAKESKAIAIETKVNANESDALTPAMHVWQDWPVVGEARLTWGIWTIYDATLRAPRGTVISQTPFKVHQPMALQIIYKRNIASDDFVEATVAQWQKQQVSAFNIAQWQPQLGKLFPSVRKGEQLIYLFDGEQGQLWYQTKQGIFLRGTVTDPAFTNAFLGIWLAPNSQYPTLRLQLLGEARS</sequence>
<proteinExistence type="predicted"/>
<dbReference type="EMBL" id="CAKLDI010000002">
    <property type="protein sequence ID" value="CAH0535206.1"/>
    <property type="molecule type" value="Genomic_DNA"/>
</dbReference>
<feature type="domain" description="Chalcone isomerase" evidence="1">
    <location>
        <begin position="95"/>
        <end position="204"/>
    </location>
</feature>
<evidence type="ECO:0000259" key="1">
    <source>
        <dbReference type="Pfam" id="PF16036"/>
    </source>
</evidence>
<dbReference type="Proteomes" id="UP000838672">
    <property type="component" value="Unassembled WGS sequence"/>
</dbReference>
<dbReference type="InterPro" id="IPR016087">
    <property type="entry name" value="Chalcone_isomerase"/>
</dbReference>
<organism evidence="2 3">
    <name type="scientific">Vibrio stylophorae</name>
    <dbReference type="NCBI Taxonomy" id="659351"/>
    <lineage>
        <taxon>Bacteria</taxon>
        <taxon>Pseudomonadati</taxon>
        <taxon>Pseudomonadota</taxon>
        <taxon>Gammaproteobacteria</taxon>
        <taxon>Vibrionales</taxon>
        <taxon>Vibrionaceae</taxon>
        <taxon>Vibrio</taxon>
    </lineage>
</organism>
<accession>A0ABM8ZX48</accession>
<comment type="caution">
    <text evidence="2">The sequence shown here is derived from an EMBL/GenBank/DDBJ whole genome shotgun (WGS) entry which is preliminary data.</text>
</comment>
<name>A0ABM8ZX48_9VIBR</name>
<dbReference type="RefSeq" id="WP_237468071.1">
    <property type="nucleotide sequence ID" value="NZ_CAKLDI010000002.1"/>
</dbReference>
<dbReference type="Pfam" id="PF16036">
    <property type="entry name" value="Chalcone_3"/>
    <property type="match status" value="1"/>
</dbReference>
<evidence type="ECO:0000313" key="2">
    <source>
        <dbReference type="EMBL" id="CAH0535206.1"/>
    </source>
</evidence>